<dbReference type="InterPro" id="IPR029760">
    <property type="entry name" value="GPX_CS"/>
</dbReference>
<dbReference type="InterPro" id="IPR013766">
    <property type="entry name" value="Thioredoxin_domain"/>
</dbReference>
<dbReference type="GO" id="GO:0034599">
    <property type="term" value="P:cellular response to oxidative stress"/>
    <property type="evidence" value="ECO:0007669"/>
    <property type="project" value="TreeGrafter"/>
</dbReference>
<accession>A0A437N3F1</accession>
<dbReference type="OrthoDB" id="9785502at2"/>
<keyword evidence="3 5" id="KW-0560">Oxidoreductase</keyword>
<dbReference type="PROSITE" id="PS51355">
    <property type="entry name" value="GLUTATHIONE_PEROXID_3"/>
    <property type="match status" value="1"/>
</dbReference>
<dbReference type="Pfam" id="PF00255">
    <property type="entry name" value="GSHPx"/>
    <property type="match status" value="1"/>
</dbReference>
<dbReference type="Gene3D" id="3.40.30.10">
    <property type="entry name" value="Glutaredoxin"/>
    <property type="match status" value="1"/>
</dbReference>
<dbReference type="GO" id="GO:0004601">
    <property type="term" value="F:peroxidase activity"/>
    <property type="evidence" value="ECO:0007669"/>
    <property type="project" value="UniProtKB-KW"/>
</dbReference>
<evidence type="ECO:0000256" key="3">
    <source>
        <dbReference type="ARBA" id="ARBA00023002"/>
    </source>
</evidence>
<name>A0A437N3F1_9SPHN</name>
<evidence type="ECO:0000256" key="2">
    <source>
        <dbReference type="ARBA" id="ARBA00022559"/>
    </source>
</evidence>
<dbReference type="AlphaFoldDB" id="A0A437N3F1"/>
<evidence type="ECO:0000256" key="1">
    <source>
        <dbReference type="ARBA" id="ARBA00006926"/>
    </source>
</evidence>
<evidence type="ECO:0000256" key="4">
    <source>
        <dbReference type="PIRSR" id="PIRSR000303-1"/>
    </source>
</evidence>
<comment type="similarity">
    <text evidence="1 5">Belongs to the glutathione peroxidase family.</text>
</comment>
<feature type="domain" description="Thioredoxin" evidence="6">
    <location>
        <begin position="1"/>
        <end position="161"/>
    </location>
</feature>
<dbReference type="Proteomes" id="UP000282837">
    <property type="component" value="Unassembled WGS sequence"/>
</dbReference>
<dbReference type="PRINTS" id="PR01011">
    <property type="entry name" value="GLUTPROXDASE"/>
</dbReference>
<dbReference type="PANTHER" id="PTHR11592:SF78">
    <property type="entry name" value="GLUTATHIONE PEROXIDASE"/>
    <property type="match status" value="1"/>
</dbReference>
<comment type="caution">
    <text evidence="7">The sequence shown here is derived from an EMBL/GenBank/DDBJ whole genome shotgun (WGS) entry which is preliminary data.</text>
</comment>
<dbReference type="SUPFAM" id="SSF52833">
    <property type="entry name" value="Thioredoxin-like"/>
    <property type="match status" value="1"/>
</dbReference>
<evidence type="ECO:0000256" key="5">
    <source>
        <dbReference type="RuleBase" id="RU000499"/>
    </source>
</evidence>
<dbReference type="PROSITE" id="PS00460">
    <property type="entry name" value="GLUTATHIONE_PEROXID_1"/>
    <property type="match status" value="1"/>
</dbReference>
<proteinExistence type="inferred from homology"/>
<evidence type="ECO:0000313" key="7">
    <source>
        <dbReference type="EMBL" id="RVU04447.1"/>
    </source>
</evidence>
<feature type="active site" evidence="4">
    <location>
        <position position="38"/>
    </location>
</feature>
<evidence type="ECO:0000313" key="8">
    <source>
        <dbReference type="Proteomes" id="UP000282837"/>
    </source>
</evidence>
<dbReference type="PROSITE" id="PS00763">
    <property type="entry name" value="GLUTATHIONE_PEROXID_2"/>
    <property type="match status" value="1"/>
</dbReference>
<sequence length="161" mass="17631">MTAKTIADFTATLPNGTQINLADKLGKVLLVVNTASKCGFTPQYDGLEKLWRDYGDRGFEVIAFPCNQFGGQEPGSADEIDQFCRVNFGLSFPLMGKVEVNGAGTDPLWQWLKDSAPGILGTKAVKWNFTKFLINREGQVVERFAPQVTPEKMAAAIEALL</sequence>
<protein>
    <recommendedName>
        <fullName evidence="5">Glutathione peroxidase</fullName>
    </recommendedName>
</protein>
<keyword evidence="2 5" id="KW-0575">Peroxidase</keyword>
<dbReference type="PIRSF" id="PIRSF000303">
    <property type="entry name" value="Glutathion_perox"/>
    <property type="match status" value="1"/>
</dbReference>
<dbReference type="RefSeq" id="WP_127709682.1">
    <property type="nucleotide sequence ID" value="NZ_SACO01000008.1"/>
</dbReference>
<dbReference type="PANTHER" id="PTHR11592">
    <property type="entry name" value="GLUTATHIONE PEROXIDASE"/>
    <property type="match status" value="1"/>
</dbReference>
<dbReference type="FunFam" id="3.40.30.10:FF:000010">
    <property type="entry name" value="Glutathione peroxidase"/>
    <property type="match status" value="1"/>
</dbReference>
<evidence type="ECO:0000259" key="6">
    <source>
        <dbReference type="PROSITE" id="PS51352"/>
    </source>
</evidence>
<dbReference type="InterPro" id="IPR036249">
    <property type="entry name" value="Thioredoxin-like_sf"/>
</dbReference>
<dbReference type="InterPro" id="IPR000889">
    <property type="entry name" value="Glutathione_peroxidase"/>
</dbReference>
<keyword evidence="8" id="KW-1185">Reference proteome</keyword>
<gene>
    <name evidence="7" type="ORF">EOE18_11655</name>
</gene>
<organism evidence="7 8">
    <name type="scientific">Novosphingobium umbonatum</name>
    <dbReference type="NCBI Taxonomy" id="1908524"/>
    <lineage>
        <taxon>Bacteria</taxon>
        <taxon>Pseudomonadati</taxon>
        <taxon>Pseudomonadota</taxon>
        <taxon>Alphaproteobacteria</taxon>
        <taxon>Sphingomonadales</taxon>
        <taxon>Sphingomonadaceae</taxon>
        <taxon>Novosphingobium</taxon>
    </lineage>
</organism>
<dbReference type="EMBL" id="SACO01000008">
    <property type="protein sequence ID" value="RVU04447.1"/>
    <property type="molecule type" value="Genomic_DNA"/>
</dbReference>
<dbReference type="CDD" id="cd00340">
    <property type="entry name" value="GSH_Peroxidase"/>
    <property type="match status" value="1"/>
</dbReference>
<reference evidence="7 8" key="1">
    <citation type="submission" date="2019-01" db="EMBL/GenBank/DDBJ databases">
        <authorList>
            <person name="Chen W.-M."/>
        </authorList>
    </citation>
    <scope>NUCLEOTIDE SEQUENCE [LARGE SCALE GENOMIC DNA]</scope>
    <source>
        <strain evidence="7 8">FSY-9</strain>
    </source>
</reference>
<dbReference type="InterPro" id="IPR029759">
    <property type="entry name" value="GPX_AS"/>
</dbReference>
<dbReference type="PROSITE" id="PS51352">
    <property type="entry name" value="THIOREDOXIN_2"/>
    <property type="match status" value="1"/>
</dbReference>